<proteinExistence type="inferred from homology"/>
<dbReference type="GO" id="GO:0016020">
    <property type="term" value="C:membrane"/>
    <property type="evidence" value="ECO:0007669"/>
    <property type="project" value="UniProtKB-SubCell"/>
</dbReference>
<dbReference type="RefSeq" id="XP_049263314.1">
    <property type="nucleotide sequence ID" value="XM_049407241.1"/>
</dbReference>
<feature type="transmembrane region" description="Helical" evidence="10">
    <location>
        <begin position="526"/>
        <end position="546"/>
    </location>
</feature>
<protein>
    <recommendedName>
        <fullName evidence="9">Maintenance of telomere capping protein 6</fullName>
    </recommendedName>
</protein>
<evidence type="ECO:0000313" key="14">
    <source>
        <dbReference type="Proteomes" id="UP000694255"/>
    </source>
</evidence>
<keyword evidence="5 10" id="KW-0472">Membrane</keyword>
<evidence type="ECO:0000256" key="5">
    <source>
        <dbReference type="ARBA" id="ARBA00023136"/>
    </source>
</evidence>
<keyword evidence="14" id="KW-1185">Reference proteome</keyword>
<reference evidence="13 14" key="1">
    <citation type="journal article" date="2021" name="DNA Res.">
        <title>Genome analysis of Candida subhashii reveals its hybrid nature and dual mitochondrial genome conformations.</title>
        <authorList>
            <person name="Mixao V."/>
            <person name="Hegedusova E."/>
            <person name="Saus E."/>
            <person name="Pryszcz L.P."/>
            <person name="Cillingova A."/>
            <person name="Nosek J."/>
            <person name="Gabaldon T."/>
        </authorList>
    </citation>
    <scope>NUCLEOTIDE SEQUENCE [LARGE SCALE GENOMIC DNA]</scope>
    <source>
        <strain evidence="13 14">CBS 10753</strain>
    </source>
</reference>
<sequence length="581" mass="65597">MKLLIYLYICWANLSLVSSFVNWPTLSSQIEVAIRSQRDVSRPIPIDQLSNPGLSLSSMLFEQYGYSRNTLTNLETLLQVGSQGLLIDLYWNEFTSKWQLCPAPFPTNTTVNQSVSEISISWNNRTYICDPQLTTENIMNYTNNYIQSTNTNLEVNLLQMLFNLKSISIQPSSKTDALIEAFTPMDPAFTAIGNSSLNETVASLGSSLFTPIDLDNYRANINHSSTPVSYYNSSNLLMPSLETVLLTDFRRILVNVVSNELEPSSRKYNITQADRNVIFFNDTMPTSISNTTDETVGESCESLIQGYSTPSTHFRYIMDNTDDPFTLTSIRQYIRCGLSPIFNSSIYQINNQTTSELAEVFDTFIPYVFWSWSPGEPRSAENATNIVNDNTTTTTVSIASASTDIITDSSDHATAFRCTILTSEGWAVADCYEKYTYACQNSTSPHSWAISTDEKSYFDIESQTCPPGYSFGVPRSNGEMLALMNTEDIEYPVWIDLNDLTVEGCFVSGGPYAECPYQRVVTTDKFVRMIAPSFVVAAAILILIFMEKFIREMPVQTNRKRYWRKVLQEYYEKNDYEGVPS</sequence>
<dbReference type="GeneID" id="73470191"/>
<feature type="signal peptide" evidence="11">
    <location>
        <begin position="1"/>
        <end position="19"/>
    </location>
</feature>
<evidence type="ECO:0000259" key="12">
    <source>
        <dbReference type="Pfam" id="PF25506"/>
    </source>
</evidence>
<keyword evidence="6" id="KW-0325">Glycoprotein</keyword>
<keyword evidence="3 11" id="KW-0732">Signal</keyword>
<evidence type="ECO:0000256" key="2">
    <source>
        <dbReference type="ARBA" id="ARBA00022692"/>
    </source>
</evidence>
<comment type="subcellular location">
    <subcellularLocation>
        <location evidence="1">Membrane</location>
        <topology evidence="1">Single-pass type I membrane protein</topology>
    </subcellularLocation>
</comment>
<keyword evidence="2 10" id="KW-0812">Transmembrane</keyword>
<evidence type="ECO:0000256" key="8">
    <source>
        <dbReference type="ARBA" id="ARBA00038159"/>
    </source>
</evidence>
<evidence type="ECO:0000256" key="4">
    <source>
        <dbReference type="ARBA" id="ARBA00022989"/>
    </source>
</evidence>
<feature type="domain" description="MTC6 partial TIM-barrel" evidence="12">
    <location>
        <begin position="24"/>
        <end position="359"/>
    </location>
</feature>
<dbReference type="InterPro" id="IPR057530">
    <property type="entry name" value="TIM-barrel_MTC6"/>
</dbReference>
<evidence type="ECO:0000256" key="11">
    <source>
        <dbReference type="SAM" id="SignalP"/>
    </source>
</evidence>
<dbReference type="PANTHER" id="PTHR35518:SF2">
    <property type="entry name" value="MAINTENANCE OF TELOMERE CAPPING PROTEIN 6"/>
    <property type="match status" value="1"/>
</dbReference>
<evidence type="ECO:0000256" key="6">
    <source>
        <dbReference type="ARBA" id="ARBA00023180"/>
    </source>
</evidence>
<accession>A0A8J5QDZ1</accession>
<comment type="similarity">
    <text evidence="8">Belongs to the MTC6 family.</text>
</comment>
<feature type="chain" id="PRO_5035145119" description="Maintenance of telomere capping protein 6" evidence="11">
    <location>
        <begin position="20"/>
        <end position="581"/>
    </location>
</feature>
<comment type="function">
    <text evidence="7">May be involved in telomere capping.</text>
</comment>
<evidence type="ECO:0000256" key="10">
    <source>
        <dbReference type="SAM" id="Phobius"/>
    </source>
</evidence>
<evidence type="ECO:0000256" key="1">
    <source>
        <dbReference type="ARBA" id="ARBA00004479"/>
    </source>
</evidence>
<name>A0A8J5QDZ1_9ASCO</name>
<dbReference type="AlphaFoldDB" id="A0A8J5QDZ1"/>
<dbReference type="EMBL" id="JAGSYN010000150">
    <property type="protein sequence ID" value="KAG7663081.1"/>
    <property type="molecule type" value="Genomic_DNA"/>
</dbReference>
<evidence type="ECO:0000256" key="3">
    <source>
        <dbReference type="ARBA" id="ARBA00022729"/>
    </source>
</evidence>
<organism evidence="13 14">
    <name type="scientific">[Candida] subhashii</name>
    <dbReference type="NCBI Taxonomy" id="561895"/>
    <lineage>
        <taxon>Eukaryota</taxon>
        <taxon>Fungi</taxon>
        <taxon>Dikarya</taxon>
        <taxon>Ascomycota</taxon>
        <taxon>Saccharomycotina</taxon>
        <taxon>Pichiomycetes</taxon>
        <taxon>Debaryomycetaceae</taxon>
        <taxon>Spathaspora</taxon>
    </lineage>
</organism>
<comment type="caution">
    <text evidence="13">The sequence shown here is derived from an EMBL/GenBank/DDBJ whole genome shotgun (WGS) entry which is preliminary data.</text>
</comment>
<dbReference type="OrthoDB" id="5573651at2759"/>
<gene>
    <name evidence="13" type="ORF">J8A68_003391</name>
</gene>
<evidence type="ECO:0000256" key="7">
    <source>
        <dbReference type="ARBA" id="ARBA00037703"/>
    </source>
</evidence>
<dbReference type="Pfam" id="PF25506">
    <property type="entry name" value="TIM-barrel_MTC6"/>
    <property type="match status" value="1"/>
</dbReference>
<dbReference type="PANTHER" id="PTHR35518">
    <property type="entry name" value="MAINTENANCE OF TELOMOERE CAPPING"/>
    <property type="match status" value="1"/>
</dbReference>
<dbReference type="Proteomes" id="UP000694255">
    <property type="component" value="Unassembled WGS sequence"/>
</dbReference>
<evidence type="ECO:0000313" key="13">
    <source>
        <dbReference type="EMBL" id="KAG7663081.1"/>
    </source>
</evidence>
<keyword evidence="4 10" id="KW-1133">Transmembrane helix</keyword>
<dbReference type="InterPro" id="IPR051008">
    <property type="entry name" value="Telomere_Capping_Maintenance"/>
</dbReference>
<evidence type="ECO:0000256" key="9">
    <source>
        <dbReference type="ARBA" id="ARBA00039865"/>
    </source>
</evidence>